<dbReference type="GO" id="GO:0004523">
    <property type="term" value="F:RNA-DNA hybrid ribonuclease activity"/>
    <property type="evidence" value="ECO:0007669"/>
    <property type="project" value="InterPro"/>
</dbReference>
<organism evidence="5 6">
    <name type="scientific">Trifolium subterraneum</name>
    <name type="common">Subterranean clover</name>
    <dbReference type="NCBI Taxonomy" id="3900"/>
    <lineage>
        <taxon>Eukaryota</taxon>
        <taxon>Viridiplantae</taxon>
        <taxon>Streptophyta</taxon>
        <taxon>Embryophyta</taxon>
        <taxon>Tracheophyta</taxon>
        <taxon>Spermatophyta</taxon>
        <taxon>Magnoliopsida</taxon>
        <taxon>eudicotyledons</taxon>
        <taxon>Gunneridae</taxon>
        <taxon>Pentapetalae</taxon>
        <taxon>rosids</taxon>
        <taxon>fabids</taxon>
        <taxon>Fabales</taxon>
        <taxon>Fabaceae</taxon>
        <taxon>Papilionoideae</taxon>
        <taxon>50 kb inversion clade</taxon>
        <taxon>NPAAA clade</taxon>
        <taxon>Hologalegina</taxon>
        <taxon>IRL clade</taxon>
        <taxon>Trifolieae</taxon>
        <taxon>Trifolium</taxon>
    </lineage>
</organism>
<feature type="region of interest" description="Disordered" evidence="2">
    <location>
        <begin position="1"/>
        <end position="26"/>
    </location>
</feature>
<feature type="domain" description="CCHC-type" evidence="3">
    <location>
        <begin position="250"/>
        <end position="265"/>
    </location>
</feature>
<dbReference type="Proteomes" id="UP000242715">
    <property type="component" value="Unassembled WGS sequence"/>
</dbReference>
<evidence type="ECO:0000256" key="1">
    <source>
        <dbReference type="PROSITE-ProRule" id="PRU00047"/>
    </source>
</evidence>
<dbReference type="InterPro" id="IPR036397">
    <property type="entry name" value="RNaseH_sf"/>
</dbReference>
<dbReference type="EMBL" id="DF973419">
    <property type="protein sequence ID" value="GAU30135.1"/>
    <property type="molecule type" value="Genomic_DNA"/>
</dbReference>
<evidence type="ECO:0000259" key="3">
    <source>
        <dbReference type="PROSITE" id="PS50158"/>
    </source>
</evidence>
<proteinExistence type="predicted"/>
<evidence type="ECO:0000313" key="6">
    <source>
        <dbReference type="Proteomes" id="UP000242715"/>
    </source>
</evidence>
<dbReference type="InterPro" id="IPR025558">
    <property type="entry name" value="DUF4283"/>
</dbReference>
<dbReference type="OrthoDB" id="1399756at2759"/>
<keyword evidence="1" id="KW-0862">Zinc</keyword>
<dbReference type="Pfam" id="PF14111">
    <property type="entry name" value="DUF4283"/>
    <property type="match status" value="1"/>
</dbReference>
<dbReference type="SMART" id="SM00343">
    <property type="entry name" value="ZnF_C2HC"/>
    <property type="match status" value="1"/>
</dbReference>
<keyword evidence="1" id="KW-0863">Zinc-finger</keyword>
<dbReference type="PROSITE" id="PS50158">
    <property type="entry name" value="ZF_CCHC"/>
    <property type="match status" value="1"/>
</dbReference>
<dbReference type="PROSITE" id="PS50879">
    <property type="entry name" value="RNASE_H_1"/>
    <property type="match status" value="1"/>
</dbReference>
<dbReference type="CDD" id="cd06222">
    <property type="entry name" value="RNase_H_like"/>
    <property type="match status" value="1"/>
</dbReference>
<accession>A0A2Z6N2A8</accession>
<evidence type="ECO:0000313" key="5">
    <source>
        <dbReference type="EMBL" id="GAU30135.1"/>
    </source>
</evidence>
<dbReference type="PANTHER" id="PTHR31286:SF171">
    <property type="entry name" value="CCHC-TYPE DOMAIN-CONTAINING PROTEIN"/>
    <property type="match status" value="1"/>
</dbReference>
<feature type="domain" description="RNase H type-1" evidence="4">
    <location>
        <begin position="269"/>
        <end position="394"/>
    </location>
</feature>
<gene>
    <name evidence="5" type="ORF">TSUD_360280</name>
</gene>
<dbReference type="GO" id="GO:0003676">
    <property type="term" value="F:nucleic acid binding"/>
    <property type="evidence" value="ECO:0007669"/>
    <property type="project" value="InterPro"/>
</dbReference>
<dbReference type="SUPFAM" id="SSF57756">
    <property type="entry name" value="Retrovirus zinc finger-like domains"/>
    <property type="match status" value="1"/>
</dbReference>
<name>A0A2Z6N2A8_TRISU</name>
<dbReference type="SUPFAM" id="SSF53098">
    <property type="entry name" value="Ribonuclease H-like"/>
    <property type="match status" value="1"/>
</dbReference>
<dbReference type="Gene3D" id="3.30.420.10">
    <property type="entry name" value="Ribonuclease H-like superfamily/Ribonuclease H"/>
    <property type="match status" value="1"/>
</dbReference>
<sequence>MSVMSISGKQPPPMPTRPPESTQATKQKCSFRDKLLGNQAPVPRRETIDLIGQKLFRIEFGNGDRRRPRCYADDSVLKDLWLPWQHAIIVKLLGKTLGFLTMRDRLRGIWKLTGDMDMMDIGHGFFMVKFDLEADREKVISGGPWMIYDHCVAIRPWTTDFISSEVHINKTLVWIRFPSLGMEYYDESLLLALATAVGRPIKVDMHTLDASRGKFARVCIEIELDKPVVGKVWFRDFWYKVEYEGLHLLCQRCGLYGHVSRNCPSLETLKKHTEVDTSVKVTGGYGGLLRNKDGDFICGFYGVAAIPNILFAEIMAIWHGLELCWERGFRKVLCYSDSLLSVNLIKEGVTPHHRFANEIHRIKKLLARDWEVTISHTLREGNVCADVLAKLGASSDSVLVNISTPPSELVRPLWDDAWGVEFIREGGGYGFPVRLCFGLFRLFLPIFLFEFGPSFRPGEVRLGAFWWCAIVFGVLALVA</sequence>
<dbReference type="AlphaFoldDB" id="A0A2Z6N2A8"/>
<protein>
    <recommendedName>
        <fullName evidence="7">CCHC-type domain-containing protein</fullName>
    </recommendedName>
</protein>
<dbReference type="InterPro" id="IPR012337">
    <property type="entry name" value="RNaseH-like_sf"/>
</dbReference>
<evidence type="ECO:0000256" key="2">
    <source>
        <dbReference type="SAM" id="MobiDB-lite"/>
    </source>
</evidence>
<dbReference type="InterPro" id="IPR002156">
    <property type="entry name" value="RNaseH_domain"/>
</dbReference>
<evidence type="ECO:0008006" key="7">
    <source>
        <dbReference type="Google" id="ProtNLM"/>
    </source>
</evidence>
<keyword evidence="1" id="KW-0479">Metal-binding</keyword>
<dbReference type="InterPro" id="IPR044730">
    <property type="entry name" value="RNase_H-like_dom_plant"/>
</dbReference>
<dbReference type="PANTHER" id="PTHR31286">
    <property type="entry name" value="GLYCINE-RICH CELL WALL STRUCTURAL PROTEIN 1.8-LIKE"/>
    <property type="match status" value="1"/>
</dbReference>
<dbReference type="InterPro" id="IPR001878">
    <property type="entry name" value="Znf_CCHC"/>
</dbReference>
<dbReference type="InterPro" id="IPR040256">
    <property type="entry name" value="At4g02000-like"/>
</dbReference>
<keyword evidence="6" id="KW-1185">Reference proteome</keyword>
<dbReference type="InterPro" id="IPR036875">
    <property type="entry name" value="Znf_CCHC_sf"/>
</dbReference>
<reference evidence="6" key="1">
    <citation type="journal article" date="2017" name="Front. Plant Sci.">
        <title>Climate Clever Clovers: New Paradigm to Reduce the Environmental Footprint of Ruminants by Breeding Low Methanogenic Forages Utilizing Haplotype Variation.</title>
        <authorList>
            <person name="Kaur P."/>
            <person name="Appels R."/>
            <person name="Bayer P.E."/>
            <person name="Keeble-Gagnere G."/>
            <person name="Wang J."/>
            <person name="Hirakawa H."/>
            <person name="Shirasawa K."/>
            <person name="Vercoe P."/>
            <person name="Stefanova K."/>
            <person name="Durmic Z."/>
            <person name="Nichols P."/>
            <person name="Revell C."/>
            <person name="Isobe S.N."/>
            <person name="Edwards D."/>
            <person name="Erskine W."/>
        </authorList>
    </citation>
    <scope>NUCLEOTIDE SEQUENCE [LARGE SCALE GENOMIC DNA]</scope>
    <source>
        <strain evidence="6">cv. Daliak</strain>
    </source>
</reference>
<dbReference type="Pfam" id="PF13456">
    <property type="entry name" value="RVT_3"/>
    <property type="match status" value="1"/>
</dbReference>
<dbReference type="GO" id="GO:0008270">
    <property type="term" value="F:zinc ion binding"/>
    <property type="evidence" value="ECO:0007669"/>
    <property type="project" value="UniProtKB-KW"/>
</dbReference>
<evidence type="ECO:0000259" key="4">
    <source>
        <dbReference type="PROSITE" id="PS50879"/>
    </source>
</evidence>